<dbReference type="OrthoDB" id="307017at2"/>
<dbReference type="AlphaFoldDB" id="A0A0G4KAW6"/>
<keyword evidence="2" id="KW-0328">Glycosyltransferase</keyword>
<sequence>MKKLIIFEITAGFTDQITILCTALKIKQLYNAIIKLDVSWFHDNKYDELNNEERKLRIIDLFYDLNLDIATQEEINLAKQTLYIDGRNKNIDLNGLLQSTNVSILYINTFVTHCKIVDNINNIDVNMILDIDKYLFKYLSNENKNIINDMIQYDSVALHIRRGDYIYFLNHNRENSIFSLDKLSLSIYYLIYILKNQNIKFYIFSNNYDYVITNIVPIINNYKLEYKIIQDNEEYIDFYLITKCKYTISTFGKFAKTAFLFNKNVDKILIDTHKTNFLSLQPYNYIDDIIIENFNNYLKPKYEKFIVTSGFNKQSFISSNVMIYILDFIHKNRYKNICQLGMLDGFETHSILKYAMGMNKDLKLNCFENNEIEISGYESVLFTESEKKRLNLFMHNNIVDTNNIYNLKDIDLIFITKENSHPIVMFYLLYLFSHMNKKITIILNGLSCEDSFSINDYIYNLYNGEKNRFYDIDKCEYSNIGFIKISKDNLLKIIKNVSNISFNYQNNIFFYNQIVDIRKDYYNYFNIDKAYERLYKLKEYMANKFKKEDIDYIINNIKNNIDNKNFLYSNNIDYRINNSKALYLQNNKINDIYNELNELKIIYNIILNKIAWWIPIRKWRDSFRAKFKIEDQTRPDQTRPDQTRPDLIFILYIFIFIIIQKIKNYNLCCKIVMQHRFFVAIIK</sequence>
<accession>A0A0G4KAW6</accession>
<organism evidence="2 3">
    <name type="scientific">Brachyspira suanatina</name>
    <dbReference type="NCBI Taxonomy" id="381802"/>
    <lineage>
        <taxon>Bacteria</taxon>
        <taxon>Pseudomonadati</taxon>
        <taxon>Spirochaetota</taxon>
        <taxon>Spirochaetia</taxon>
        <taxon>Brachyspirales</taxon>
        <taxon>Brachyspiraceae</taxon>
        <taxon>Brachyspira</taxon>
    </lineage>
</organism>
<keyword evidence="2" id="KW-0808">Transferase</keyword>
<dbReference type="RefSeq" id="WP_048596167.1">
    <property type="nucleotide sequence ID" value="NZ_CVLB01000004.1"/>
</dbReference>
<keyword evidence="3" id="KW-1185">Reference proteome</keyword>
<gene>
    <name evidence="2" type="ORF">BRSU_2801</name>
</gene>
<keyword evidence="1" id="KW-0472">Membrane</keyword>
<dbReference type="EMBL" id="CVLB01000004">
    <property type="protein sequence ID" value="CRF35680.1"/>
    <property type="molecule type" value="Genomic_DNA"/>
</dbReference>
<evidence type="ECO:0000313" key="3">
    <source>
        <dbReference type="Proteomes" id="UP000043763"/>
    </source>
</evidence>
<name>A0A0G4KAW6_9SPIR</name>
<reference evidence="3" key="1">
    <citation type="submission" date="2015-04" db="EMBL/GenBank/DDBJ databases">
        <authorList>
            <person name="Mushtaq Mamoona"/>
        </authorList>
    </citation>
    <scope>NUCLEOTIDE SEQUENCE [LARGE SCALE GENOMIC DNA]</scope>
    <source>
        <strain evidence="3">AN4859/03</strain>
    </source>
</reference>
<dbReference type="GO" id="GO:0016757">
    <property type="term" value="F:glycosyltransferase activity"/>
    <property type="evidence" value="ECO:0007669"/>
    <property type="project" value="UniProtKB-KW"/>
</dbReference>
<proteinExistence type="predicted"/>
<feature type="transmembrane region" description="Helical" evidence="1">
    <location>
        <begin position="647"/>
        <end position="666"/>
    </location>
</feature>
<keyword evidence="1" id="KW-0812">Transmembrane</keyword>
<evidence type="ECO:0000313" key="2">
    <source>
        <dbReference type="EMBL" id="CRF35680.1"/>
    </source>
</evidence>
<dbReference type="Proteomes" id="UP000043763">
    <property type="component" value="Unassembled WGS sequence"/>
</dbReference>
<evidence type="ECO:0000256" key="1">
    <source>
        <dbReference type="SAM" id="Phobius"/>
    </source>
</evidence>
<keyword evidence="1" id="KW-1133">Transmembrane helix</keyword>
<protein>
    <submittedName>
        <fullName evidence="2">Putative alpha-1,2-fucosyltransferase glycosyl transferase, family 11</fullName>
    </submittedName>
</protein>